<accession>A0AB33TAL2</accession>
<sequence>MPASARSRLFIVTRTDMCTLIATGTQLRSRGRPNNPTPTHCDAARTGRQRRTQRDGSSRTAAPRPTQILKIPRQTMHAVNHQGVALTDISQRRLKLRTARILATDLIDEDPIQRHAIQLRLWNLRKVTSQVHHAIPMPPRCRGDLQRHIGNRLLRVAVIEEAATGTRPGVSFGYPQRSEELGGKKPDFSPSIIRLQPFVRPLANIRSL</sequence>
<name>A0AB33TAL2_9MYCO</name>
<evidence type="ECO:0000256" key="1">
    <source>
        <dbReference type="SAM" id="MobiDB-lite"/>
    </source>
</evidence>
<feature type="compositionally biased region" description="Polar residues" evidence="1">
    <location>
        <begin position="25"/>
        <end position="38"/>
    </location>
</feature>
<evidence type="ECO:0000313" key="2">
    <source>
        <dbReference type="EMBL" id="CPT57823.1"/>
    </source>
</evidence>
<dbReference type="AlphaFoldDB" id="A0AB33TAL2"/>
<organism evidence="2 3">
    <name type="scientific">Mycobacteroides abscessus</name>
    <dbReference type="NCBI Taxonomy" id="36809"/>
    <lineage>
        <taxon>Bacteria</taxon>
        <taxon>Bacillati</taxon>
        <taxon>Actinomycetota</taxon>
        <taxon>Actinomycetes</taxon>
        <taxon>Mycobacteriales</taxon>
        <taxon>Mycobacteriaceae</taxon>
        <taxon>Mycobacteroides</taxon>
    </lineage>
</organism>
<reference evidence="2 3" key="1">
    <citation type="submission" date="2015-03" db="EMBL/GenBank/DDBJ databases">
        <authorList>
            <consortium name="Pathogen Informatics"/>
            <person name="Murphy D."/>
        </authorList>
    </citation>
    <scope>NUCLEOTIDE SEQUENCE [LARGE SCALE GENOMIC DNA]</scope>
    <source>
        <strain evidence="2 3">PAP036</strain>
    </source>
</reference>
<dbReference type="EMBL" id="CSUW01000011">
    <property type="protein sequence ID" value="CPT57823.1"/>
    <property type="molecule type" value="Genomic_DNA"/>
</dbReference>
<comment type="caution">
    <text evidence="2">The sequence shown here is derived from an EMBL/GenBank/DDBJ whole genome shotgun (WGS) entry which is preliminary data.</text>
</comment>
<gene>
    <name evidence="2" type="ORF">ERS075527_04314</name>
</gene>
<protein>
    <submittedName>
        <fullName evidence="2">Uncharacterized protein</fullName>
    </submittedName>
</protein>
<dbReference type="Proteomes" id="UP000038487">
    <property type="component" value="Unassembled WGS sequence"/>
</dbReference>
<feature type="region of interest" description="Disordered" evidence="1">
    <location>
        <begin position="25"/>
        <end position="64"/>
    </location>
</feature>
<evidence type="ECO:0000313" key="3">
    <source>
        <dbReference type="Proteomes" id="UP000038487"/>
    </source>
</evidence>
<proteinExistence type="predicted"/>